<dbReference type="Proteomes" id="UP000504608">
    <property type="component" value="Unplaced"/>
</dbReference>
<name>A0A6J1IRS6_CUCMA</name>
<keyword evidence="4" id="KW-0804">Transcription</keyword>
<protein>
    <submittedName>
        <fullName evidence="8">B3 domain-containing transcription factor VRN1-like isoform X2</fullName>
    </submittedName>
</protein>
<dbReference type="SUPFAM" id="SSF101936">
    <property type="entry name" value="DNA-binding pseudobarrel domain"/>
    <property type="match status" value="4"/>
</dbReference>
<dbReference type="InterPro" id="IPR015300">
    <property type="entry name" value="DNA-bd_pseudobarrel_sf"/>
</dbReference>
<evidence type="ECO:0000313" key="7">
    <source>
        <dbReference type="Proteomes" id="UP000504608"/>
    </source>
</evidence>
<dbReference type="GO" id="GO:0005634">
    <property type="term" value="C:nucleus"/>
    <property type="evidence" value="ECO:0007669"/>
    <property type="project" value="UniProtKB-SubCell"/>
</dbReference>
<dbReference type="AlphaFoldDB" id="A0A6J1IRS6"/>
<dbReference type="Pfam" id="PF02362">
    <property type="entry name" value="B3"/>
    <property type="match status" value="4"/>
</dbReference>
<accession>A0A6J1IRS6</accession>
<evidence type="ECO:0000256" key="4">
    <source>
        <dbReference type="ARBA" id="ARBA00023163"/>
    </source>
</evidence>
<keyword evidence="3" id="KW-0238">DNA-binding</keyword>
<dbReference type="GO" id="GO:0003677">
    <property type="term" value="F:DNA binding"/>
    <property type="evidence" value="ECO:0007669"/>
    <property type="project" value="UniProtKB-KW"/>
</dbReference>
<feature type="domain" description="TF-B3" evidence="6">
    <location>
        <begin position="153"/>
        <end position="249"/>
    </location>
</feature>
<feature type="domain" description="TF-B3" evidence="6">
    <location>
        <begin position="256"/>
        <end position="350"/>
    </location>
</feature>
<proteinExistence type="predicted"/>
<dbReference type="GeneID" id="111477865"/>
<evidence type="ECO:0000313" key="8">
    <source>
        <dbReference type="RefSeq" id="XP_022977574.1"/>
    </source>
</evidence>
<keyword evidence="7" id="KW-1185">Reference proteome</keyword>
<dbReference type="PANTHER" id="PTHR31920">
    <property type="entry name" value="B3 DOMAIN-CONTAINING"/>
    <property type="match status" value="1"/>
</dbReference>
<dbReference type="InterPro" id="IPR003340">
    <property type="entry name" value="B3_DNA-bd"/>
</dbReference>
<evidence type="ECO:0000256" key="5">
    <source>
        <dbReference type="ARBA" id="ARBA00023242"/>
    </source>
</evidence>
<organism evidence="7 8">
    <name type="scientific">Cucurbita maxima</name>
    <name type="common">Pumpkin</name>
    <name type="synonym">Winter squash</name>
    <dbReference type="NCBI Taxonomy" id="3661"/>
    <lineage>
        <taxon>Eukaryota</taxon>
        <taxon>Viridiplantae</taxon>
        <taxon>Streptophyta</taxon>
        <taxon>Embryophyta</taxon>
        <taxon>Tracheophyta</taxon>
        <taxon>Spermatophyta</taxon>
        <taxon>Magnoliopsida</taxon>
        <taxon>eudicotyledons</taxon>
        <taxon>Gunneridae</taxon>
        <taxon>Pentapetalae</taxon>
        <taxon>rosids</taxon>
        <taxon>fabids</taxon>
        <taxon>Cucurbitales</taxon>
        <taxon>Cucurbitaceae</taxon>
        <taxon>Cucurbiteae</taxon>
        <taxon>Cucurbita</taxon>
    </lineage>
</organism>
<dbReference type="RefSeq" id="XP_022977574.1">
    <property type="nucleotide sequence ID" value="XM_023121806.1"/>
</dbReference>
<reference evidence="8" key="1">
    <citation type="submission" date="2025-08" db="UniProtKB">
        <authorList>
            <consortium name="RefSeq"/>
        </authorList>
    </citation>
    <scope>IDENTIFICATION</scope>
    <source>
        <tissue evidence="8">Young leaves</tissue>
    </source>
</reference>
<evidence type="ECO:0000256" key="1">
    <source>
        <dbReference type="ARBA" id="ARBA00004123"/>
    </source>
</evidence>
<comment type="subcellular location">
    <subcellularLocation>
        <location evidence="1">Nucleus</location>
    </subcellularLocation>
</comment>
<dbReference type="Gene3D" id="2.40.330.10">
    <property type="entry name" value="DNA-binding pseudobarrel domain"/>
    <property type="match status" value="4"/>
</dbReference>
<dbReference type="CDD" id="cd10017">
    <property type="entry name" value="B3_DNA"/>
    <property type="match status" value="4"/>
</dbReference>
<evidence type="ECO:0000256" key="3">
    <source>
        <dbReference type="ARBA" id="ARBA00023125"/>
    </source>
</evidence>
<evidence type="ECO:0000259" key="6">
    <source>
        <dbReference type="PROSITE" id="PS50863"/>
    </source>
</evidence>
<keyword evidence="5" id="KW-0539">Nucleus</keyword>
<keyword evidence="2" id="KW-0805">Transcription regulation</keyword>
<feature type="domain" description="TF-B3" evidence="6">
    <location>
        <begin position="359"/>
        <end position="437"/>
    </location>
</feature>
<evidence type="ECO:0000256" key="2">
    <source>
        <dbReference type="ARBA" id="ARBA00023015"/>
    </source>
</evidence>
<dbReference type="PROSITE" id="PS50863">
    <property type="entry name" value="B3"/>
    <property type="match status" value="4"/>
</dbReference>
<gene>
    <name evidence="8" type="primary">LOC111477865</name>
</gene>
<sequence length="516" mass="58754">MASSPQFFKILLHRNLEDQKLMIPKKFVKKYGKLLSSAVILKLPDGMKWKVGLAMAANGSVWLQKGWHKFANHYCLEFGSLLVFRLEGRSSSFEVTIFDPSGLESEYSSFHVCDSTTESEEDDDSVSDSDDEDYEIIGVARRRRKSATEKPGFQVVLNQSNVCGRYNMVFPARFARSYLCEKSGNFNVQTANGRKWPLLYKWSGNGDKFAYVSSGWKRFVQENLLKEGDVVFFEMIKKGRFLFTKLQDKSTASNPFFKVDIHYKSYKNRILNIPMAFGKEHFSPEMKYVKLQTGNKEWMVTLKQYEGCMRFSGGWRKFYGENGLKDGDTCLFEMHGSTSAASSLEFFKGFIPDSGSLHMNIPPAFVKHLNGSFPEKAIMKDPMGKSWRITLEKLDDLVYFKNGWPAFVDYYFLKYGDFLIFQYDGHCTFDVKIFGTNGCKKAVAAKAASCVPILEAVAADAANAVPILKVKEEPVVDKEDAKHSISSKRTRLQVGSIYFWTYDEGSEHLVETKHSS</sequence>
<feature type="domain" description="TF-B3" evidence="6">
    <location>
        <begin position="6"/>
        <end position="101"/>
    </location>
</feature>
<dbReference type="InterPro" id="IPR050655">
    <property type="entry name" value="Plant_B3_domain"/>
</dbReference>
<dbReference type="PANTHER" id="PTHR31920:SF108">
    <property type="entry name" value="B3 DOMAIN-CONTAINING TRANSCRIPTION FACTOR VRN1-LIKE"/>
    <property type="match status" value="1"/>
</dbReference>
<dbReference type="SMART" id="SM01019">
    <property type="entry name" value="B3"/>
    <property type="match status" value="4"/>
</dbReference>